<dbReference type="RefSeq" id="WP_406583293.1">
    <property type="nucleotide sequence ID" value="NZ_JBJHQH010000028.1"/>
</dbReference>
<organism evidence="2 3">
    <name type="scientific">Bacillus salipaludis</name>
    <dbReference type="NCBI Taxonomy" id="2547811"/>
    <lineage>
        <taxon>Bacteria</taxon>
        <taxon>Bacillati</taxon>
        <taxon>Bacillota</taxon>
        <taxon>Bacilli</taxon>
        <taxon>Bacillales</taxon>
        <taxon>Bacillaceae</taxon>
        <taxon>Bacillus</taxon>
    </lineage>
</organism>
<reference evidence="2 3" key="1">
    <citation type="submission" date="2024-11" db="EMBL/GenBank/DDBJ databases">
        <authorList>
            <person name="Lucas J.A."/>
        </authorList>
    </citation>
    <scope>NUCLEOTIDE SEQUENCE [LARGE SCALE GENOMIC DNA]</scope>
    <source>
        <strain evidence="2 3">Z 5.4</strain>
    </source>
</reference>
<protein>
    <recommendedName>
        <fullName evidence="4">Histidine kinase</fullName>
    </recommendedName>
</protein>
<accession>A0ABW8RR02</accession>
<evidence type="ECO:0000313" key="2">
    <source>
        <dbReference type="EMBL" id="MFK9094844.1"/>
    </source>
</evidence>
<keyword evidence="3" id="KW-1185">Reference proteome</keyword>
<evidence type="ECO:0000313" key="3">
    <source>
        <dbReference type="Proteomes" id="UP001623041"/>
    </source>
</evidence>
<keyword evidence="1" id="KW-1133">Transmembrane helix</keyword>
<evidence type="ECO:0000256" key="1">
    <source>
        <dbReference type="SAM" id="Phobius"/>
    </source>
</evidence>
<proteinExistence type="predicted"/>
<feature type="transmembrane region" description="Helical" evidence="1">
    <location>
        <begin position="35"/>
        <end position="53"/>
    </location>
</feature>
<feature type="transmembrane region" description="Helical" evidence="1">
    <location>
        <begin position="6"/>
        <end position="23"/>
    </location>
</feature>
<keyword evidence="1" id="KW-0472">Membrane</keyword>
<keyword evidence="1" id="KW-0812">Transmembrane</keyword>
<name>A0ABW8RR02_9BACI</name>
<dbReference type="EMBL" id="JBJHQH010000028">
    <property type="protein sequence ID" value="MFK9094844.1"/>
    <property type="molecule type" value="Genomic_DNA"/>
</dbReference>
<comment type="caution">
    <text evidence="2">The sequence shown here is derived from an EMBL/GenBank/DDBJ whole genome shotgun (WGS) entry which is preliminary data.</text>
</comment>
<evidence type="ECO:0008006" key="4">
    <source>
        <dbReference type="Google" id="ProtNLM"/>
    </source>
</evidence>
<gene>
    <name evidence="2" type="ORF">ACJEBI_25640</name>
</gene>
<dbReference type="Proteomes" id="UP001623041">
    <property type="component" value="Unassembled WGS sequence"/>
</dbReference>
<sequence>MKHLKIVVPIMVLVAVIAIWMLGKYHADVQLPVRILIAIGGALLSGIVTIIMLKLDVDRVDTKTNK</sequence>